<organism evidence="2">
    <name type="scientific">Timema shepardi</name>
    <name type="common">Walking stick</name>
    <dbReference type="NCBI Taxonomy" id="629360"/>
    <lineage>
        <taxon>Eukaryota</taxon>
        <taxon>Metazoa</taxon>
        <taxon>Ecdysozoa</taxon>
        <taxon>Arthropoda</taxon>
        <taxon>Hexapoda</taxon>
        <taxon>Insecta</taxon>
        <taxon>Pterygota</taxon>
        <taxon>Neoptera</taxon>
        <taxon>Polyneoptera</taxon>
        <taxon>Phasmatodea</taxon>
        <taxon>Timematodea</taxon>
        <taxon>Timematoidea</taxon>
        <taxon>Timematidae</taxon>
        <taxon>Timema</taxon>
    </lineage>
</organism>
<accession>A0A7R9B2R9</accession>
<sequence>MAGVARSITGQGRARTYKAKAENFMAKKRKAAMAQIEREKGPLDEGRKDKANIWMQCDKCKYTTNYNAFMIHHIRQHVKKKNRPCDFCGSEVKPGTACATGRCDAAGVPGTSGASDAKKTPVSDAGSYAAGRETKTPDLVISAVERASCGAKSMDDENNLSGEAGLMGSIGDMGDPDSNPGLIDVPGGGMSLSEVQDKDDMTIEVSNVNQESGASICLMEMSGQEQPPTLLTVQKMEEEDNSNAVYVQVVEVGKGGGGEGGSLTKQVLTVADDGTVEMVEVMWDDMSPPGQNMF</sequence>
<evidence type="ECO:0000256" key="1">
    <source>
        <dbReference type="SAM" id="MobiDB-lite"/>
    </source>
</evidence>
<protein>
    <recommendedName>
        <fullName evidence="3">C2H2-type domain-containing protein</fullName>
    </recommendedName>
</protein>
<reference evidence="2" key="1">
    <citation type="submission" date="2020-11" db="EMBL/GenBank/DDBJ databases">
        <authorList>
            <person name="Tran Van P."/>
        </authorList>
    </citation>
    <scope>NUCLEOTIDE SEQUENCE</scope>
</reference>
<gene>
    <name evidence="2" type="ORF">TSIB3V08_LOCUS9334</name>
</gene>
<proteinExistence type="predicted"/>
<dbReference type="AlphaFoldDB" id="A0A7R9B2R9"/>
<evidence type="ECO:0000313" key="2">
    <source>
        <dbReference type="EMBL" id="CAD7265293.1"/>
    </source>
</evidence>
<dbReference type="EMBL" id="OC005330">
    <property type="protein sequence ID" value="CAD7265293.1"/>
    <property type="molecule type" value="Genomic_DNA"/>
</dbReference>
<feature type="region of interest" description="Disordered" evidence="1">
    <location>
        <begin position="109"/>
        <end position="131"/>
    </location>
</feature>
<evidence type="ECO:0008006" key="3">
    <source>
        <dbReference type="Google" id="ProtNLM"/>
    </source>
</evidence>
<name>A0A7R9B2R9_TIMSH</name>